<keyword evidence="2" id="KW-1185">Reference proteome</keyword>
<evidence type="ECO:0000313" key="2">
    <source>
        <dbReference type="Proteomes" id="UP000053263"/>
    </source>
</evidence>
<organism evidence="1 2">
    <name type="scientific">Plicaturopsis crispa FD-325 SS-3</name>
    <dbReference type="NCBI Taxonomy" id="944288"/>
    <lineage>
        <taxon>Eukaryota</taxon>
        <taxon>Fungi</taxon>
        <taxon>Dikarya</taxon>
        <taxon>Basidiomycota</taxon>
        <taxon>Agaricomycotina</taxon>
        <taxon>Agaricomycetes</taxon>
        <taxon>Agaricomycetidae</taxon>
        <taxon>Amylocorticiales</taxon>
        <taxon>Amylocorticiaceae</taxon>
        <taxon>Plicatura</taxon>
        <taxon>Plicaturopsis crispa</taxon>
    </lineage>
</organism>
<dbReference type="AlphaFoldDB" id="A0A0C9T629"/>
<proteinExistence type="predicted"/>
<dbReference type="HOGENOM" id="CLU_1714076_0_0_1"/>
<dbReference type="EMBL" id="KN832569">
    <property type="protein sequence ID" value="KII84759.1"/>
    <property type="molecule type" value="Genomic_DNA"/>
</dbReference>
<reference evidence="1 2" key="1">
    <citation type="submission" date="2014-06" db="EMBL/GenBank/DDBJ databases">
        <title>Evolutionary Origins and Diversification of the Mycorrhizal Mutualists.</title>
        <authorList>
            <consortium name="DOE Joint Genome Institute"/>
            <consortium name="Mycorrhizal Genomics Consortium"/>
            <person name="Kohler A."/>
            <person name="Kuo A."/>
            <person name="Nagy L.G."/>
            <person name="Floudas D."/>
            <person name="Copeland A."/>
            <person name="Barry K.W."/>
            <person name="Cichocki N."/>
            <person name="Veneault-Fourrey C."/>
            <person name="LaButti K."/>
            <person name="Lindquist E.A."/>
            <person name="Lipzen A."/>
            <person name="Lundell T."/>
            <person name="Morin E."/>
            <person name="Murat C."/>
            <person name="Riley R."/>
            <person name="Ohm R."/>
            <person name="Sun H."/>
            <person name="Tunlid A."/>
            <person name="Henrissat B."/>
            <person name="Grigoriev I.V."/>
            <person name="Hibbett D.S."/>
            <person name="Martin F."/>
        </authorList>
    </citation>
    <scope>NUCLEOTIDE SEQUENCE [LARGE SCALE GENOMIC DNA]</scope>
    <source>
        <strain evidence="1 2">FD-325 SS-3</strain>
    </source>
</reference>
<name>A0A0C9T629_PLICR</name>
<gene>
    <name evidence="1" type="ORF">PLICRDRAFT_340979</name>
</gene>
<evidence type="ECO:0000313" key="1">
    <source>
        <dbReference type="EMBL" id="KII84759.1"/>
    </source>
</evidence>
<accession>A0A0C9T629</accession>
<protein>
    <submittedName>
        <fullName evidence="1">Uncharacterized protein</fullName>
    </submittedName>
</protein>
<dbReference type="Proteomes" id="UP000053263">
    <property type="component" value="Unassembled WGS sequence"/>
</dbReference>
<sequence>MLAVVGLLGRMDQSLPRRSCDFPSRCDCAPPRVIAAIVTQPVSRLRLPSSVYVPRLRVSCLGVRGDGSHASSFFRPLPPSSFVLLCSPFLPSFHLSGHRCARVRLHGDVRCHCAQGRQSTLACAYSCHRAGLLAPLDGRRQPYMHMLPPLGPR</sequence>